<evidence type="ECO:0000259" key="8">
    <source>
        <dbReference type="Pfam" id="PF02782"/>
    </source>
</evidence>
<dbReference type="CDD" id="cd07771">
    <property type="entry name" value="ASKHA_NBD_FGGY_RhaB-like"/>
    <property type="match status" value="1"/>
</dbReference>
<evidence type="ECO:0000256" key="3">
    <source>
        <dbReference type="ARBA" id="ARBA00022741"/>
    </source>
</evidence>
<dbReference type="Gene3D" id="3.30.420.40">
    <property type="match status" value="2"/>
</dbReference>
<sequence>MQSVLAIDLGATSGRAVAYSLVEEKIIANELVRFTNSPIKHRGELCWNVEHIFQNIELAIQTAKKSYEMQAVGIDTWGVDFAQVDSQGKLVTPPVCYRDSRTKGILNKIAKYSSLDDLYYKTGNQLMEINTLFQLIAAKEKSPESYFRTHKILMVSDYLNYRLSGELAIERTIASTTQMLNPLTKDWNHEVLAMFEVSDLLLPDLVDEGNVLGKTPDGIKVINVCQHDTASAVAAIPNLEEKTLYISCGTWSLIGTELENPILTEKALTYNFTNELGHSRSTRFLKNCTGLWIVEELRRDYKEQGQEFGFDTIRQLVEAVDEDVPIIDTDDSRFAEPGHMIEKIQTYLVEKGHSKPEEAGQLFKIVYHSLAHKYREVIGQLEEVVDYNFSYLHLIGGGSKSTYFSQLVADVTGKTVVTGLYEATSLGNALIQFKALGYIKDIAEAKEIVTNSVNFHYFYPEKEEV</sequence>
<dbReference type="RefSeq" id="WP_029750033.1">
    <property type="nucleotide sequence ID" value="NZ_BDMJ01000037.1"/>
</dbReference>
<dbReference type="InterPro" id="IPR000577">
    <property type="entry name" value="Carb_kinase_FGGY"/>
</dbReference>
<evidence type="ECO:0000259" key="7">
    <source>
        <dbReference type="Pfam" id="PF00370"/>
    </source>
</evidence>
<dbReference type="Proteomes" id="UP000075182">
    <property type="component" value="Unassembled WGS sequence"/>
</dbReference>
<dbReference type="PANTHER" id="PTHR43095">
    <property type="entry name" value="SUGAR KINASE"/>
    <property type="match status" value="1"/>
</dbReference>
<dbReference type="EMBL" id="FIMD01000008">
    <property type="protein sequence ID" value="CYX71103.1"/>
    <property type="molecule type" value="Genomic_DNA"/>
</dbReference>
<dbReference type="GO" id="GO:0005524">
    <property type="term" value="F:ATP binding"/>
    <property type="evidence" value="ECO:0007669"/>
    <property type="project" value="UniProtKB-KW"/>
</dbReference>
<evidence type="ECO:0000256" key="2">
    <source>
        <dbReference type="ARBA" id="ARBA00022679"/>
    </source>
</evidence>
<keyword evidence="9" id="KW-0436">Ligase</keyword>
<protein>
    <submittedName>
        <fullName evidence="9">D-alanine--poly(Phosphoribitol) ligase subunit 2</fullName>
        <ecNumber evidence="9">2.7.1.5</ecNumber>
    </submittedName>
</protein>
<keyword evidence="3" id="KW-0547">Nucleotide-binding</keyword>
<evidence type="ECO:0000256" key="4">
    <source>
        <dbReference type="ARBA" id="ARBA00022777"/>
    </source>
</evidence>
<dbReference type="Pfam" id="PF00370">
    <property type="entry name" value="FGGY_N"/>
    <property type="match status" value="1"/>
</dbReference>
<dbReference type="SUPFAM" id="SSF53067">
    <property type="entry name" value="Actin-like ATPase domain"/>
    <property type="match status" value="2"/>
</dbReference>
<keyword evidence="4" id="KW-0418">Kinase</keyword>
<name>A0A123TMS2_STRSU</name>
<reference evidence="9 10" key="1">
    <citation type="submission" date="2016-02" db="EMBL/GenBank/DDBJ databases">
        <authorList>
            <consortium name="Pathogen Informatics"/>
        </authorList>
    </citation>
    <scope>NUCLEOTIDE SEQUENCE [LARGE SCALE GENOMIC DNA]</scope>
    <source>
        <strain evidence="9 10">SS999</strain>
    </source>
</reference>
<dbReference type="Pfam" id="PF02782">
    <property type="entry name" value="FGGY_C"/>
    <property type="match status" value="1"/>
</dbReference>
<evidence type="ECO:0000256" key="1">
    <source>
        <dbReference type="ARBA" id="ARBA00009156"/>
    </source>
</evidence>
<organism evidence="9 10">
    <name type="scientific">Streptococcus suis</name>
    <dbReference type="NCBI Taxonomy" id="1307"/>
    <lineage>
        <taxon>Bacteria</taxon>
        <taxon>Bacillati</taxon>
        <taxon>Bacillota</taxon>
        <taxon>Bacilli</taxon>
        <taxon>Lactobacillales</taxon>
        <taxon>Streptococcaceae</taxon>
        <taxon>Streptococcus</taxon>
    </lineage>
</organism>
<evidence type="ECO:0000256" key="6">
    <source>
        <dbReference type="ARBA" id="ARBA00023308"/>
    </source>
</evidence>
<dbReference type="AlphaFoldDB" id="A0A123TMS2"/>
<dbReference type="PIRSF" id="PIRSF000538">
    <property type="entry name" value="GlpK"/>
    <property type="match status" value="1"/>
</dbReference>
<accession>A0A123TMS2</accession>
<evidence type="ECO:0000256" key="5">
    <source>
        <dbReference type="ARBA" id="ARBA00022840"/>
    </source>
</evidence>
<dbReference type="GO" id="GO:0016874">
    <property type="term" value="F:ligase activity"/>
    <property type="evidence" value="ECO:0007669"/>
    <property type="project" value="UniProtKB-KW"/>
</dbReference>
<dbReference type="InterPro" id="IPR013449">
    <property type="entry name" value="Rhamnulokinase"/>
</dbReference>
<feature type="domain" description="Carbohydrate kinase FGGY N-terminal" evidence="7">
    <location>
        <begin position="4"/>
        <end position="218"/>
    </location>
</feature>
<proteinExistence type="inferred from homology"/>
<dbReference type="InterPro" id="IPR018484">
    <property type="entry name" value="FGGY_N"/>
</dbReference>
<comment type="similarity">
    <text evidence="1">Belongs to the FGGY kinase family.</text>
</comment>
<dbReference type="GO" id="GO:0008993">
    <property type="term" value="F:rhamnulokinase activity"/>
    <property type="evidence" value="ECO:0007669"/>
    <property type="project" value="UniProtKB-EC"/>
</dbReference>
<keyword evidence="5" id="KW-0067">ATP-binding</keyword>
<keyword evidence="6" id="KW-0684">Rhamnose metabolism</keyword>
<dbReference type="InterPro" id="IPR050406">
    <property type="entry name" value="FGGY_Carb_Kinase"/>
</dbReference>
<dbReference type="GO" id="GO:0019301">
    <property type="term" value="P:rhamnose catabolic process"/>
    <property type="evidence" value="ECO:0007669"/>
    <property type="project" value="InterPro"/>
</dbReference>
<keyword evidence="2 9" id="KW-0808">Transferase</keyword>
<feature type="domain" description="Carbohydrate kinase FGGY C-terminal" evidence="8">
    <location>
        <begin position="244"/>
        <end position="435"/>
    </location>
</feature>
<evidence type="ECO:0000313" key="9">
    <source>
        <dbReference type="EMBL" id="CYX71103.1"/>
    </source>
</evidence>
<evidence type="ECO:0000313" key="10">
    <source>
        <dbReference type="Proteomes" id="UP000075182"/>
    </source>
</evidence>
<dbReference type="InterPro" id="IPR018485">
    <property type="entry name" value="FGGY_C"/>
</dbReference>
<dbReference type="EC" id="2.7.1.5" evidence="9"/>
<dbReference type="InterPro" id="IPR043129">
    <property type="entry name" value="ATPase_NBD"/>
</dbReference>
<gene>
    <name evidence="9" type="primary">rhaB</name>
    <name evidence="9" type="ORF">ERS132536_01246</name>
</gene>